<evidence type="ECO:0000313" key="1">
    <source>
        <dbReference type="EMBL" id="NML44369.1"/>
    </source>
</evidence>
<proteinExistence type="predicted"/>
<evidence type="ECO:0000313" key="2">
    <source>
        <dbReference type="Proteomes" id="UP000541185"/>
    </source>
</evidence>
<sequence length="134" mass="15093">MPVLPIPVVAAANLSLLLPHYRDVLRFRVLQEVRGVVALIQHGAVRLQLWQRSAQGEPMRCRVPLDGPSACVFRVYGALARVARSALMEDRPQLMPWGAWEFSLLDREGNQLLFSQWALSQPVSARTSRSHRPS</sequence>
<accession>A0A848H4D1</accession>
<dbReference type="InterPro" id="IPR029068">
    <property type="entry name" value="Glyas_Bleomycin-R_OHBP_Dase"/>
</dbReference>
<dbReference type="Proteomes" id="UP000541185">
    <property type="component" value="Unassembled WGS sequence"/>
</dbReference>
<dbReference type="RefSeq" id="WP_169418501.1">
    <property type="nucleotide sequence ID" value="NZ_JABBFX010000001.1"/>
</dbReference>
<protein>
    <recommendedName>
        <fullName evidence="3">VOC family protein</fullName>
    </recommendedName>
</protein>
<evidence type="ECO:0008006" key="3">
    <source>
        <dbReference type="Google" id="ProtNLM"/>
    </source>
</evidence>
<dbReference type="Gene3D" id="3.10.180.10">
    <property type="entry name" value="2,3-Dihydroxybiphenyl 1,2-Dioxygenase, domain 1"/>
    <property type="match status" value="1"/>
</dbReference>
<organism evidence="1 2">
    <name type="scientific">Ramlibacter agri</name>
    <dbReference type="NCBI Taxonomy" id="2728837"/>
    <lineage>
        <taxon>Bacteria</taxon>
        <taxon>Pseudomonadati</taxon>
        <taxon>Pseudomonadota</taxon>
        <taxon>Betaproteobacteria</taxon>
        <taxon>Burkholderiales</taxon>
        <taxon>Comamonadaceae</taxon>
        <taxon>Ramlibacter</taxon>
    </lineage>
</organism>
<dbReference type="EMBL" id="JABBFX010000001">
    <property type="protein sequence ID" value="NML44369.1"/>
    <property type="molecule type" value="Genomic_DNA"/>
</dbReference>
<gene>
    <name evidence="1" type="ORF">HHL11_11445</name>
</gene>
<reference evidence="1 2" key="1">
    <citation type="submission" date="2020-04" db="EMBL/GenBank/DDBJ databases">
        <title>Ramlibacter sp. G-1-2-2 isolated from soil.</title>
        <authorList>
            <person name="Dahal R.H."/>
        </authorList>
    </citation>
    <scope>NUCLEOTIDE SEQUENCE [LARGE SCALE GENOMIC DNA]</scope>
    <source>
        <strain evidence="1 2">G-1-2-2</strain>
    </source>
</reference>
<dbReference type="SUPFAM" id="SSF54593">
    <property type="entry name" value="Glyoxalase/Bleomycin resistance protein/Dihydroxybiphenyl dioxygenase"/>
    <property type="match status" value="1"/>
</dbReference>
<dbReference type="AlphaFoldDB" id="A0A848H4D1"/>
<keyword evidence="2" id="KW-1185">Reference proteome</keyword>
<name>A0A848H4D1_9BURK</name>
<comment type="caution">
    <text evidence="1">The sequence shown here is derived from an EMBL/GenBank/DDBJ whole genome shotgun (WGS) entry which is preliminary data.</text>
</comment>